<organism evidence="1 2">
    <name type="scientific">Kribbella karoonensis</name>
    <dbReference type="NCBI Taxonomy" id="324851"/>
    <lineage>
        <taxon>Bacteria</taxon>
        <taxon>Bacillati</taxon>
        <taxon>Actinomycetota</taxon>
        <taxon>Actinomycetes</taxon>
        <taxon>Propionibacteriales</taxon>
        <taxon>Kribbellaceae</taxon>
        <taxon>Kribbella</taxon>
    </lineage>
</organism>
<proteinExistence type="predicted"/>
<comment type="caution">
    <text evidence="1">The sequence shown here is derived from an EMBL/GenBank/DDBJ whole genome shotgun (WGS) entry which is preliminary data.</text>
</comment>
<accession>A0ABN2DGD7</accession>
<keyword evidence="2" id="KW-1185">Reference proteome</keyword>
<dbReference type="RefSeq" id="WP_344189000.1">
    <property type="nucleotide sequence ID" value="NZ_BAAAND010000003.1"/>
</dbReference>
<evidence type="ECO:0000313" key="1">
    <source>
        <dbReference type="EMBL" id="GAA1575253.1"/>
    </source>
</evidence>
<name>A0ABN2DGD7_9ACTN</name>
<dbReference type="EMBL" id="BAAAND010000003">
    <property type="protein sequence ID" value="GAA1575253.1"/>
    <property type="molecule type" value="Genomic_DNA"/>
</dbReference>
<evidence type="ECO:0000313" key="2">
    <source>
        <dbReference type="Proteomes" id="UP001500190"/>
    </source>
</evidence>
<dbReference type="Proteomes" id="UP001500190">
    <property type="component" value="Unassembled WGS sequence"/>
</dbReference>
<protein>
    <submittedName>
        <fullName evidence="1">Uncharacterized protein</fullName>
    </submittedName>
</protein>
<sequence length="224" mass="25221">MAFEVRDDRPDRPVVSIRVDGENPFAEVAPEWQGFDPAAILGPPTPDPAAAHGPLVPDDVGRRVAVYRCSCGEPGCGVIAPYIVQSPDRRWISWVDFRDYTGVFNDPLTDLSPGEGRPWDLPDLHFDRTQYLTEVRRATADRSWETPRRATARLLKERLASVPYLRWVSPAWNAEGVELSIEQPGRRQQVLHLVSAEPTPARAAADMARQLLDCPPEEWSRRFS</sequence>
<gene>
    <name evidence="1" type="ORF">GCM10009742_18100</name>
</gene>
<reference evidence="1 2" key="1">
    <citation type="journal article" date="2019" name="Int. J. Syst. Evol. Microbiol.">
        <title>The Global Catalogue of Microorganisms (GCM) 10K type strain sequencing project: providing services to taxonomists for standard genome sequencing and annotation.</title>
        <authorList>
            <consortium name="The Broad Institute Genomics Platform"/>
            <consortium name="The Broad Institute Genome Sequencing Center for Infectious Disease"/>
            <person name="Wu L."/>
            <person name="Ma J."/>
        </authorList>
    </citation>
    <scope>NUCLEOTIDE SEQUENCE [LARGE SCALE GENOMIC DNA]</scope>
    <source>
        <strain evidence="1 2">JCM 14304</strain>
    </source>
</reference>